<reference evidence="3 4" key="1">
    <citation type="submission" date="2018-07" db="EMBL/GenBank/DDBJ databases">
        <title>Genome sequencing of Runella.</title>
        <authorList>
            <person name="Baek M.-G."/>
            <person name="Yi H."/>
        </authorList>
    </citation>
    <scope>NUCLEOTIDE SEQUENCE [LARGE SCALE GENOMIC DNA]</scope>
    <source>
        <strain evidence="3 4">HYN0085</strain>
    </source>
</reference>
<gene>
    <name evidence="3" type="ORF">DR864_08755</name>
</gene>
<dbReference type="PANTHER" id="PTHR32309">
    <property type="entry name" value="TYROSINE-PROTEIN KINASE"/>
    <property type="match status" value="1"/>
</dbReference>
<evidence type="ECO:0000313" key="3">
    <source>
        <dbReference type="EMBL" id="AXE17819.1"/>
    </source>
</evidence>
<evidence type="ECO:0000256" key="1">
    <source>
        <dbReference type="SAM" id="Coils"/>
    </source>
</evidence>
<dbReference type="GO" id="GO:0004713">
    <property type="term" value="F:protein tyrosine kinase activity"/>
    <property type="evidence" value="ECO:0007669"/>
    <property type="project" value="TreeGrafter"/>
</dbReference>
<keyword evidence="1" id="KW-0175">Coiled coil</keyword>
<keyword evidence="2" id="KW-0472">Membrane</keyword>
<dbReference type="InterPro" id="IPR027417">
    <property type="entry name" value="P-loop_NTPase"/>
</dbReference>
<keyword evidence="2" id="KW-1133">Transmembrane helix</keyword>
<protein>
    <recommendedName>
        <fullName evidence="5">Lipopolysaccharide biosynthesis protein</fullName>
    </recommendedName>
</protein>
<accession>A0A344TGP8</accession>
<dbReference type="GO" id="GO:0005886">
    <property type="term" value="C:plasma membrane"/>
    <property type="evidence" value="ECO:0007669"/>
    <property type="project" value="TreeGrafter"/>
</dbReference>
<dbReference type="OrthoDB" id="781284at2"/>
<dbReference type="InterPro" id="IPR050445">
    <property type="entry name" value="Bact_polysacc_biosynth/exp"/>
</dbReference>
<sequence length="735" mass="82935">MTVNHFIRLLKENTLWIILFPLLTAGAVYYFTRNEQKEYTAKATVYTGLASGYNIQSVNKSGTPDYTTISNAFDNLLTTLNSNETMRQIGLRLLAQHLVLQKPDSLILSQPGFSELQNAIPSSFRLDLLANLDSTGLYPKLEALANSETGNPIKSLLNDPYSYYSTEGIAKKLKANRKNSSDMIELEYESDDRGVTQQTLAHAVRVLNARYVSLKSIDANPVIDYYKGKSQEARDKLEEIESKLREFNVKHELVNFAEESKNAVFSRDGFAKEYTTELMRNRAAKAGMDALQKRMGQRGNLLSINDDLLQKQTELLFAETDVVSAQSSGQSNGQVSSLQAKSDRIKEEMKEISRRYYAAGNSPESLPQDKLVEDWLAKVIDFEESNARLDVYKKRLGEFQAKMSEYSPLGTDLHQLQRELDVAEKEYLALTASLNQAQIYRQDVLEDDILKILDPPNYPLKPKPSKRLLLIVVGFGVGLFIALLMTVIRFLLDRRLDSPENAEAKIGKPVTIAFPKVKKFTLGSKESRAAMSTFEQLTNAINIEILQSASQVPIPLITLVSMRSKQGKTWVAHGLARLYAETGQQIAYFYPKITKNELPFEQNGVHFFPYSIRPDFMNVSDLTGLLEEDKPFATSPFHKIIVELPPLVSSPLPLYLFNKCHVSLLVVDANSVWGRKEKQLMDLYNKISVNDPIIILNRVEKEYIDAPTVKEAEQILVPSELLLKHQRKLPSASQT</sequence>
<dbReference type="EMBL" id="CP030850">
    <property type="protein sequence ID" value="AXE17819.1"/>
    <property type="molecule type" value="Genomic_DNA"/>
</dbReference>
<feature type="transmembrane region" description="Helical" evidence="2">
    <location>
        <begin position="14"/>
        <end position="32"/>
    </location>
</feature>
<evidence type="ECO:0000313" key="4">
    <source>
        <dbReference type="Proteomes" id="UP000251993"/>
    </source>
</evidence>
<proteinExistence type="predicted"/>
<dbReference type="RefSeq" id="WP_114066604.1">
    <property type="nucleotide sequence ID" value="NZ_CP030850.1"/>
</dbReference>
<dbReference type="Proteomes" id="UP000251993">
    <property type="component" value="Chromosome"/>
</dbReference>
<evidence type="ECO:0008006" key="5">
    <source>
        <dbReference type="Google" id="ProtNLM"/>
    </source>
</evidence>
<feature type="coiled-coil region" evidence="1">
    <location>
        <begin position="223"/>
        <end position="250"/>
    </location>
</feature>
<evidence type="ECO:0000256" key="2">
    <source>
        <dbReference type="SAM" id="Phobius"/>
    </source>
</evidence>
<dbReference type="KEGG" id="run:DR864_08755"/>
<name>A0A344TGP8_9BACT</name>
<keyword evidence="2" id="KW-0812">Transmembrane</keyword>
<dbReference type="Gene3D" id="3.40.50.300">
    <property type="entry name" value="P-loop containing nucleotide triphosphate hydrolases"/>
    <property type="match status" value="1"/>
</dbReference>
<dbReference type="AlphaFoldDB" id="A0A344TGP8"/>
<feature type="transmembrane region" description="Helical" evidence="2">
    <location>
        <begin position="468"/>
        <end position="492"/>
    </location>
</feature>
<dbReference type="PANTHER" id="PTHR32309:SF13">
    <property type="entry name" value="FERRIC ENTEROBACTIN TRANSPORT PROTEIN FEPE"/>
    <property type="match status" value="1"/>
</dbReference>
<keyword evidence="4" id="KW-1185">Reference proteome</keyword>
<organism evidence="3 4">
    <name type="scientific">Runella rosea</name>
    <dbReference type="NCBI Taxonomy" id="2259595"/>
    <lineage>
        <taxon>Bacteria</taxon>
        <taxon>Pseudomonadati</taxon>
        <taxon>Bacteroidota</taxon>
        <taxon>Cytophagia</taxon>
        <taxon>Cytophagales</taxon>
        <taxon>Spirosomataceae</taxon>
        <taxon>Runella</taxon>
    </lineage>
</organism>
<dbReference type="SUPFAM" id="SSF52540">
    <property type="entry name" value="P-loop containing nucleoside triphosphate hydrolases"/>
    <property type="match status" value="1"/>
</dbReference>